<reference evidence="2 3" key="1">
    <citation type="submission" date="2016-10" db="EMBL/GenBank/DDBJ databases">
        <authorList>
            <person name="de Groot N.N."/>
        </authorList>
    </citation>
    <scope>NUCLEOTIDE SEQUENCE [LARGE SCALE GENOMIC DNA]</scope>
    <source>
        <strain evidence="2 3">CCUG 59231</strain>
    </source>
</reference>
<proteinExistence type="predicted"/>
<dbReference type="EMBL" id="FOWP01000006">
    <property type="protein sequence ID" value="SFP16948.1"/>
    <property type="molecule type" value="Genomic_DNA"/>
</dbReference>
<dbReference type="PANTHER" id="PTHR35560">
    <property type="entry name" value="BLL0132 PROTEIN"/>
    <property type="match status" value="1"/>
</dbReference>
<organism evidence="2 3">
    <name type="scientific">Ectopseudomonas composti</name>
    <dbReference type="NCBI Taxonomy" id="658457"/>
    <lineage>
        <taxon>Bacteria</taxon>
        <taxon>Pseudomonadati</taxon>
        <taxon>Pseudomonadota</taxon>
        <taxon>Gammaproteobacteria</taxon>
        <taxon>Pseudomonadales</taxon>
        <taxon>Pseudomonadaceae</taxon>
        <taxon>Ectopseudomonas</taxon>
    </lineage>
</organism>
<evidence type="ECO:0000313" key="3">
    <source>
        <dbReference type="Proteomes" id="UP000182400"/>
    </source>
</evidence>
<sequence length="351" mass="39343">MPYDVLWPLGALLKRGPNLRRQAVLAVALLTTALYCGFASASQQLLRLGQNEPYNFLAFANTDLNGASPASRAVVLVHGVRRNADDYYQYGQSLLKKAGFDANDTLLLSLNFLTAEDSRAGIDMPLWARDKWMHGTASSKGRRGIDAFAVLDDLLLYLADRKHFPALQEIVLIGHSAGGQLMQRYSILGDGDERLATTGIKVRYVISAPSSYVYIEDSRLQEGSFKPVRTVMCPSFSRYRYGLDRAPFYLTRQNLGAEQLFRRYAARDVTFMVGERDNDPWHRVLDRTCGANMQGAHRVERQLNYLRYEAFLSSKWGVPIHHPQITVAGIGHNAARLLATTIVADTLFPKR</sequence>
<gene>
    <name evidence="2" type="ORF">SAMN05216601_10697</name>
</gene>
<dbReference type="AlphaFoldDB" id="A0A1I5N560"/>
<dbReference type="Gene3D" id="3.40.50.1820">
    <property type="entry name" value="alpha/beta hydrolase"/>
    <property type="match status" value="1"/>
</dbReference>
<dbReference type="OrthoDB" id="1094867at2"/>
<dbReference type="InterPro" id="IPR000073">
    <property type="entry name" value="AB_hydrolase_1"/>
</dbReference>
<accession>A0A1I5N560</accession>
<dbReference type="Pfam" id="PF12697">
    <property type="entry name" value="Abhydrolase_6"/>
    <property type="match status" value="1"/>
</dbReference>
<dbReference type="PANTHER" id="PTHR35560:SF3">
    <property type="entry name" value="PEPTIDASE S9 PROLYL OLIGOPEPTIDASE CATALYTIC DOMAIN-CONTAINING PROTEIN"/>
    <property type="match status" value="1"/>
</dbReference>
<name>A0A1I5N560_9GAMM</name>
<dbReference type="Proteomes" id="UP000182400">
    <property type="component" value="Unassembled WGS sequence"/>
</dbReference>
<evidence type="ECO:0000259" key="1">
    <source>
        <dbReference type="Pfam" id="PF12697"/>
    </source>
</evidence>
<dbReference type="SUPFAM" id="SSF53474">
    <property type="entry name" value="alpha/beta-Hydrolases"/>
    <property type="match status" value="1"/>
</dbReference>
<dbReference type="RefSeq" id="WP_074939118.1">
    <property type="nucleotide sequence ID" value="NZ_FOWP01000006.1"/>
</dbReference>
<dbReference type="InterPro" id="IPR029058">
    <property type="entry name" value="AB_hydrolase_fold"/>
</dbReference>
<dbReference type="STRING" id="658457.SAMN05216601_10697"/>
<evidence type="ECO:0000313" key="2">
    <source>
        <dbReference type="EMBL" id="SFP16948.1"/>
    </source>
</evidence>
<feature type="domain" description="AB hydrolase-1" evidence="1">
    <location>
        <begin position="74"/>
        <end position="288"/>
    </location>
</feature>
<protein>
    <recommendedName>
        <fullName evidence="1">AB hydrolase-1 domain-containing protein</fullName>
    </recommendedName>
</protein>